<evidence type="ECO:0000256" key="11">
    <source>
        <dbReference type="ARBA" id="ARBA00052919"/>
    </source>
</evidence>
<name>A0A1A8T0V9_9GAMM</name>
<comment type="pathway">
    <text evidence="2">Pyrimidine metabolism; UMP biosynthesis via salvage pathway; UMP from uracil: step 1/1.</text>
</comment>
<dbReference type="CDD" id="cd06223">
    <property type="entry name" value="PRTases_typeI"/>
    <property type="match status" value="1"/>
</dbReference>
<feature type="domain" description="Phosphoribosyltransferase" evidence="15">
    <location>
        <begin position="12"/>
        <end position="214"/>
    </location>
</feature>
<dbReference type="EC" id="2.4.2.9" evidence="4"/>
<dbReference type="GO" id="GO:0004845">
    <property type="term" value="F:uracil phosphoribosyltransferase activity"/>
    <property type="evidence" value="ECO:0007669"/>
    <property type="project" value="UniProtKB-EC"/>
</dbReference>
<evidence type="ECO:0000256" key="1">
    <source>
        <dbReference type="ARBA" id="ARBA00001946"/>
    </source>
</evidence>
<evidence type="ECO:0000256" key="13">
    <source>
        <dbReference type="ARBA" id="ARBA00072146"/>
    </source>
</evidence>
<evidence type="ECO:0000313" key="17">
    <source>
        <dbReference type="Proteomes" id="UP000092544"/>
    </source>
</evidence>
<keyword evidence="7 16" id="KW-0808">Transferase</keyword>
<dbReference type="InterPro" id="IPR029057">
    <property type="entry name" value="PRTase-like"/>
</dbReference>
<accession>A0A1A8T0V9</accession>
<dbReference type="Pfam" id="PF14681">
    <property type="entry name" value="UPRTase"/>
    <property type="match status" value="1"/>
</dbReference>
<proteinExistence type="inferred from homology"/>
<keyword evidence="6 16" id="KW-0328">Glycosyltransferase</keyword>
<dbReference type="GO" id="GO:0005525">
    <property type="term" value="F:GTP binding"/>
    <property type="evidence" value="ECO:0007669"/>
    <property type="project" value="UniProtKB-KW"/>
</dbReference>
<gene>
    <name evidence="16" type="primary">upp_1</name>
    <name evidence="16" type="ORF">MSP8886_00077</name>
</gene>
<sequence>MCLQGNVHVLPHTSYLAYLHTKIRDKHADLNTFTHFSDQVIRLLLIKASELLDYSEQQVTTPIGDVYQGKVLSKGLCGVSVIRAGESMEREFKQMFPEQPIGKILIQRDKVTKLPEYFYSHFPSDITQKTVLLFEPMLATGGSLLKAIDVLLEQGVSIENIIVVNFLASPAGLDRLMTVHPSIQLITASIEETMNDEAFMRPGIGDFGDRYFGTYPVQSYE</sequence>
<keyword evidence="5" id="KW-0021">Allosteric enzyme</keyword>
<dbReference type="FunFam" id="3.40.50.2020:FF:000023">
    <property type="entry name" value="Probable uracil phosphoribosyltransferase"/>
    <property type="match status" value="1"/>
</dbReference>
<dbReference type="NCBIfam" id="NF001097">
    <property type="entry name" value="PRK00129.1"/>
    <property type="match status" value="1"/>
</dbReference>
<reference evidence="16 17" key="1">
    <citation type="submission" date="2016-06" db="EMBL/GenBank/DDBJ databases">
        <authorList>
            <person name="Kjaerup R.B."/>
            <person name="Dalgaard T.S."/>
            <person name="Juul-Madsen H.R."/>
        </authorList>
    </citation>
    <scope>NUCLEOTIDE SEQUENCE [LARGE SCALE GENOMIC DNA]</scope>
    <source>
        <strain evidence="16 17">CECT 8886</strain>
    </source>
</reference>
<dbReference type="STRING" id="1792290.MSP8886_00077"/>
<comment type="function">
    <text evidence="12">Catalyzes the conversion of uracil and 5-phospho-alpha-D-ribose 1-diphosphate (PRPP) to UMP and diphosphate.</text>
</comment>
<evidence type="ECO:0000256" key="6">
    <source>
        <dbReference type="ARBA" id="ARBA00022676"/>
    </source>
</evidence>
<evidence type="ECO:0000256" key="14">
    <source>
        <dbReference type="ARBA" id="ARBA00079807"/>
    </source>
</evidence>
<keyword evidence="8" id="KW-0547">Nucleotide-binding</keyword>
<evidence type="ECO:0000256" key="7">
    <source>
        <dbReference type="ARBA" id="ARBA00022679"/>
    </source>
</evidence>
<comment type="catalytic activity">
    <reaction evidence="11">
        <text>UMP + diphosphate = 5-phospho-alpha-D-ribose 1-diphosphate + uracil</text>
        <dbReference type="Rhea" id="RHEA:13017"/>
        <dbReference type="ChEBI" id="CHEBI:17568"/>
        <dbReference type="ChEBI" id="CHEBI:33019"/>
        <dbReference type="ChEBI" id="CHEBI:57865"/>
        <dbReference type="ChEBI" id="CHEBI:58017"/>
        <dbReference type="EC" id="2.4.2.9"/>
    </reaction>
</comment>
<dbReference type="Proteomes" id="UP000092544">
    <property type="component" value="Unassembled WGS sequence"/>
</dbReference>
<dbReference type="RefSeq" id="WP_067011589.1">
    <property type="nucleotide sequence ID" value="NZ_FLOB01000001.1"/>
</dbReference>
<evidence type="ECO:0000256" key="9">
    <source>
        <dbReference type="ARBA" id="ARBA00023134"/>
    </source>
</evidence>
<evidence type="ECO:0000256" key="2">
    <source>
        <dbReference type="ARBA" id="ARBA00005180"/>
    </source>
</evidence>
<evidence type="ECO:0000256" key="4">
    <source>
        <dbReference type="ARBA" id="ARBA00011894"/>
    </source>
</evidence>
<evidence type="ECO:0000259" key="15">
    <source>
        <dbReference type="Pfam" id="PF14681"/>
    </source>
</evidence>
<comment type="cofactor">
    <cofactor evidence="1">
        <name>Mg(2+)</name>
        <dbReference type="ChEBI" id="CHEBI:18420"/>
    </cofactor>
</comment>
<comment type="similarity">
    <text evidence="3">Belongs to the UPRTase family.</text>
</comment>
<evidence type="ECO:0000256" key="10">
    <source>
        <dbReference type="ARBA" id="ARBA00031082"/>
    </source>
</evidence>
<dbReference type="Gene3D" id="3.40.50.2020">
    <property type="match status" value="1"/>
</dbReference>
<evidence type="ECO:0000256" key="3">
    <source>
        <dbReference type="ARBA" id="ARBA00009516"/>
    </source>
</evidence>
<evidence type="ECO:0000256" key="8">
    <source>
        <dbReference type="ARBA" id="ARBA00022741"/>
    </source>
</evidence>
<organism evidence="16 17">
    <name type="scientific">Marinomonas spartinae</name>
    <dbReference type="NCBI Taxonomy" id="1792290"/>
    <lineage>
        <taxon>Bacteria</taxon>
        <taxon>Pseudomonadati</taxon>
        <taxon>Pseudomonadota</taxon>
        <taxon>Gammaproteobacteria</taxon>
        <taxon>Oceanospirillales</taxon>
        <taxon>Oceanospirillaceae</taxon>
        <taxon>Marinomonas</taxon>
    </lineage>
</organism>
<evidence type="ECO:0000256" key="5">
    <source>
        <dbReference type="ARBA" id="ARBA00022533"/>
    </source>
</evidence>
<evidence type="ECO:0000313" key="16">
    <source>
        <dbReference type="EMBL" id="SBS24772.1"/>
    </source>
</evidence>
<evidence type="ECO:0000256" key="12">
    <source>
        <dbReference type="ARBA" id="ARBA00056901"/>
    </source>
</evidence>
<dbReference type="SUPFAM" id="SSF53271">
    <property type="entry name" value="PRTase-like"/>
    <property type="match status" value="1"/>
</dbReference>
<protein>
    <recommendedName>
        <fullName evidence="13">Uracil phosphoribosyltransferase</fullName>
        <ecNumber evidence="4">2.4.2.9</ecNumber>
    </recommendedName>
    <alternativeName>
        <fullName evidence="10">UMP pyrophosphorylase</fullName>
    </alternativeName>
    <alternativeName>
        <fullName evidence="14">UPRTase</fullName>
    </alternativeName>
</protein>
<dbReference type="InterPro" id="IPR000836">
    <property type="entry name" value="PRTase_dom"/>
</dbReference>
<keyword evidence="17" id="KW-1185">Reference proteome</keyword>
<dbReference type="OrthoDB" id="9781675at2"/>
<dbReference type="AlphaFoldDB" id="A0A1A8T0V9"/>
<dbReference type="EMBL" id="FLOB01000001">
    <property type="protein sequence ID" value="SBS24772.1"/>
    <property type="molecule type" value="Genomic_DNA"/>
</dbReference>
<keyword evidence="9" id="KW-0342">GTP-binding</keyword>